<dbReference type="SUPFAM" id="SSF51735">
    <property type="entry name" value="NAD(P)-binding Rossmann-fold domains"/>
    <property type="match status" value="1"/>
</dbReference>
<comment type="caution">
    <text evidence="3">The sequence shown here is derived from an EMBL/GenBank/DDBJ whole genome shotgun (WGS) entry which is preliminary data.</text>
</comment>
<accession>A0ABX1DFL9</accession>
<evidence type="ECO:0000313" key="3">
    <source>
        <dbReference type="EMBL" id="NJX17111.1"/>
    </source>
</evidence>
<dbReference type="InterPro" id="IPR036291">
    <property type="entry name" value="NAD(P)-bd_dom_sf"/>
</dbReference>
<evidence type="ECO:0000256" key="1">
    <source>
        <dbReference type="ARBA" id="ARBA00006484"/>
    </source>
</evidence>
<feature type="non-terminal residue" evidence="3">
    <location>
        <position position="73"/>
    </location>
</feature>
<keyword evidence="4" id="KW-1185">Reference proteome</keyword>
<name>A0ABX1DFL9_9FLAO</name>
<dbReference type="InterPro" id="IPR051911">
    <property type="entry name" value="SDR_oxidoreductase"/>
</dbReference>
<evidence type="ECO:0000313" key="4">
    <source>
        <dbReference type="Proteomes" id="UP000760545"/>
    </source>
</evidence>
<protein>
    <submittedName>
        <fullName evidence="3">SDR family NAD(P)-dependent oxidoreductase</fullName>
    </submittedName>
</protein>
<proteinExistence type="inferred from homology"/>
<keyword evidence="2" id="KW-0560">Oxidoreductase</keyword>
<evidence type="ECO:0000256" key="2">
    <source>
        <dbReference type="ARBA" id="ARBA00023002"/>
    </source>
</evidence>
<dbReference type="Pfam" id="PF00106">
    <property type="entry name" value="adh_short"/>
    <property type="match status" value="1"/>
</dbReference>
<organism evidence="3 4">
    <name type="scientific">Tamlana crocina</name>
    <dbReference type="NCBI Taxonomy" id="393006"/>
    <lineage>
        <taxon>Bacteria</taxon>
        <taxon>Pseudomonadati</taxon>
        <taxon>Bacteroidota</taxon>
        <taxon>Flavobacteriia</taxon>
        <taxon>Flavobacteriales</taxon>
        <taxon>Flavobacteriaceae</taxon>
        <taxon>Tamlana</taxon>
    </lineage>
</organism>
<dbReference type="RefSeq" id="WP_167920133.1">
    <property type="nucleotide sequence ID" value="NZ_JAAVJS010000273.1"/>
</dbReference>
<comment type="similarity">
    <text evidence="1">Belongs to the short-chain dehydrogenases/reductases (SDR) family.</text>
</comment>
<dbReference type="EMBL" id="JAAVJS010000273">
    <property type="protein sequence ID" value="NJX17111.1"/>
    <property type="molecule type" value="Genomic_DNA"/>
</dbReference>
<dbReference type="PANTHER" id="PTHR43976">
    <property type="entry name" value="SHORT CHAIN DEHYDROGENASE"/>
    <property type="match status" value="1"/>
</dbReference>
<dbReference type="PANTHER" id="PTHR43976:SF16">
    <property type="entry name" value="SHORT-CHAIN DEHYDROGENASE_REDUCTASE FAMILY PROTEIN"/>
    <property type="match status" value="1"/>
</dbReference>
<reference evidence="3 4" key="1">
    <citation type="submission" date="2020-03" db="EMBL/GenBank/DDBJ databases">
        <title>Tamlana sp. nov, isolated from XXX.</title>
        <authorList>
            <person name="Cao W.R."/>
        </authorList>
    </citation>
    <scope>NUCLEOTIDE SEQUENCE [LARGE SCALE GENOMIC DNA]</scope>
    <source>
        <strain evidence="3 4">HST1-43</strain>
    </source>
</reference>
<gene>
    <name evidence="3" type="ORF">HC176_16685</name>
</gene>
<sequence length="73" mass="7558">MTKSASKVVLVTGASSGIGKAIAEFLQSKNYIVFGTSRNPSGRQSSFPLVALDVTKRDTIKTAVAEVIASAGK</sequence>
<dbReference type="Gene3D" id="3.40.50.720">
    <property type="entry name" value="NAD(P)-binding Rossmann-like Domain"/>
    <property type="match status" value="1"/>
</dbReference>
<dbReference type="Proteomes" id="UP000760545">
    <property type="component" value="Unassembled WGS sequence"/>
</dbReference>
<dbReference type="InterPro" id="IPR002347">
    <property type="entry name" value="SDR_fam"/>
</dbReference>